<dbReference type="EMBL" id="JACHFR010000003">
    <property type="protein sequence ID" value="MBB5219692.1"/>
    <property type="molecule type" value="Genomic_DNA"/>
</dbReference>
<dbReference type="AlphaFoldDB" id="A0A840SK15"/>
<evidence type="ECO:0000313" key="1">
    <source>
        <dbReference type="EMBL" id="MBB5219692.1"/>
    </source>
</evidence>
<proteinExistence type="predicted"/>
<accession>A0A840SK15</accession>
<evidence type="ECO:0000313" key="2">
    <source>
        <dbReference type="Proteomes" id="UP000578697"/>
    </source>
</evidence>
<comment type="caution">
    <text evidence="1">The sequence shown here is derived from an EMBL/GenBank/DDBJ whole genome shotgun (WGS) entry which is preliminary data.</text>
</comment>
<dbReference type="Proteomes" id="UP000578697">
    <property type="component" value="Unassembled WGS sequence"/>
</dbReference>
<organism evidence="1 2">
    <name type="scientific">Treponema rectale</name>
    <dbReference type="NCBI Taxonomy" id="744512"/>
    <lineage>
        <taxon>Bacteria</taxon>
        <taxon>Pseudomonadati</taxon>
        <taxon>Spirochaetota</taxon>
        <taxon>Spirochaetia</taxon>
        <taxon>Spirochaetales</taxon>
        <taxon>Treponemataceae</taxon>
        <taxon>Treponema</taxon>
    </lineage>
</organism>
<protein>
    <submittedName>
        <fullName evidence="1">Uncharacterized protein</fullName>
    </submittedName>
</protein>
<name>A0A840SK15_9SPIR</name>
<reference evidence="1 2" key="1">
    <citation type="submission" date="2020-08" db="EMBL/GenBank/DDBJ databases">
        <title>Genomic Encyclopedia of Type Strains, Phase IV (KMG-IV): sequencing the most valuable type-strain genomes for metagenomic binning, comparative biology and taxonomic classification.</title>
        <authorList>
            <person name="Goeker M."/>
        </authorList>
    </citation>
    <scope>NUCLEOTIDE SEQUENCE [LARGE SCALE GENOMIC DNA]</scope>
    <source>
        <strain evidence="1 2">DSM 103679</strain>
    </source>
</reference>
<keyword evidence="2" id="KW-1185">Reference proteome</keyword>
<sequence>MSGKKSKNAVHFFVDYVKERNVSIMTKAEWEQLYFYCTSKFLYNNKNLIELTADELYNIADTLQVDFSKVLLL</sequence>
<gene>
    <name evidence="1" type="ORF">HNP77_002074</name>
</gene>
<dbReference type="RefSeq" id="WP_184653106.1">
    <property type="nucleotide sequence ID" value="NZ_JACHFR010000003.1"/>
</dbReference>